<organism evidence="2 3">
    <name type="scientific">Gonapodya prolifera (strain JEL478)</name>
    <name type="common">Monoblepharis prolifera</name>
    <dbReference type="NCBI Taxonomy" id="1344416"/>
    <lineage>
        <taxon>Eukaryota</taxon>
        <taxon>Fungi</taxon>
        <taxon>Fungi incertae sedis</taxon>
        <taxon>Chytridiomycota</taxon>
        <taxon>Chytridiomycota incertae sedis</taxon>
        <taxon>Monoblepharidomycetes</taxon>
        <taxon>Monoblepharidales</taxon>
        <taxon>Gonapodyaceae</taxon>
        <taxon>Gonapodya</taxon>
    </lineage>
</organism>
<accession>A0A139A271</accession>
<reference evidence="2 3" key="1">
    <citation type="journal article" date="2015" name="Genome Biol. Evol.">
        <title>Phylogenomic analyses indicate that early fungi evolved digesting cell walls of algal ancestors of land plants.</title>
        <authorList>
            <person name="Chang Y."/>
            <person name="Wang S."/>
            <person name="Sekimoto S."/>
            <person name="Aerts A.L."/>
            <person name="Choi C."/>
            <person name="Clum A."/>
            <person name="LaButti K.M."/>
            <person name="Lindquist E.A."/>
            <person name="Yee Ngan C."/>
            <person name="Ohm R.A."/>
            <person name="Salamov A.A."/>
            <person name="Grigoriev I.V."/>
            <person name="Spatafora J.W."/>
            <person name="Berbee M.L."/>
        </authorList>
    </citation>
    <scope>NUCLEOTIDE SEQUENCE [LARGE SCALE GENOMIC DNA]</scope>
    <source>
        <strain evidence="2 3">JEL478</strain>
    </source>
</reference>
<sequence length="95" mass="10592">MAILYLDAWTSVVVFTTAVAAATTSWTTIRKRDASLPELGPMGAPRSCRWAVVAAREWAPLTCVCVASERGRAAQHRWHSGSLRRRGQTRRRDKP</sequence>
<dbReference type="EMBL" id="KQ965812">
    <property type="protein sequence ID" value="KXS10862.1"/>
    <property type="molecule type" value="Genomic_DNA"/>
</dbReference>
<feature type="region of interest" description="Disordered" evidence="1">
    <location>
        <begin position="70"/>
        <end position="95"/>
    </location>
</feature>
<evidence type="ECO:0000313" key="3">
    <source>
        <dbReference type="Proteomes" id="UP000070544"/>
    </source>
</evidence>
<dbReference type="Proteomes" id="UP000070544">
    <property type="component" value="Unassembled WGS sequence"/>
</dbReference>
<gene>
    <name evidence="2" type="ORF">M427DRAFT_458721</name>
</gene>
<name>A0A139A271_GONPJ</name>
<proteinExistence type="predicted"/>
<keyword evidence="3" id="KW-1185">Reference proteome</keyword>
<feature type="compositionally biased region" description="Basic residues" evidence="1">
    <location>
        <begin position="73"/>
        <end position="95"/>
    </location>
</feature>
<protein>
    <submittedName>
        <fullName evidence="2">Uncharacterized protein</fullName>
    </submittedName>
</protein>
<dbReference type="AlphaFoldDB" id="A0A139A271"/>
<evidence type="ECO:0000256" key="1">
    <source>
        <dbReference type="SAM" id="MobiDB-lite"/>
    </source>
</evidence>
<evidence type="ECO:0000313" key="2">
    <source>
        <dbReference type="EMBL" id="KXS10862.1"/>
    </source>
</evidence>